<dbReference type="HAMAP" id="MF_01006">
    <property type="entry name" value="Undec_diphosphatase"/>
    <property type="match status" value="1"/>
</dbReference>
<evidence type="ECO:0000313" key="15">
    <source>
        <dbReference type="EMBL" id="CAB4841674.1"/>
    </source>
</evidence>
<evidence type="ECO:0000313" key="14">
    <source>
        <dbReference type="EMBL" id="CAB4683956.1"/>
    </source>
</evidence>
<proteinExistence type="inferred from homology"/>
<evidence type="ECO:0000256" key="4">
    <source>
        <dbReference type="ARBA" id="ARBA00021581"/>
    </source>
</evidence>
<comment type="catalytic activity">
    <reaction evidence="11">
        <text>di-trans,octa-cis-undecaprenyl diphosphate + H2O = di-trans,octa-cis-undecaprenyl phosphate + phosphate + H(+)</text>
        <dbReference type="Rhea" id="RHEA:28094"/>
        <dbReference type="ChEBI" id="CHEBI:15377"/>
        <dbReference type="ChEBI" id="CHEBI:15378"/>
        <dbReference type="ChEBI" id="CHEBI:43474"/>
        <dbReference type="ChEBI" id="CHEBI:58405"/>
        <dbReference type="ChEBI" id="CHEBI:60392"/>
        <dbReference type="EC" id="3.6.1.27"/>
    </reaction>
</comment>
<dbReference type="PANTHER" id="PTHR30622:SF4">
    <property type="entry name" value="UNDECAPRENYL-DIPHOSPHATASE"/>
    <property type="match status" value="1"/>
</dbReference>
<feature type="transmembrane region" description="Helical" evidence="12">
    <location>
        <begin position="251"/>
        <end position="270"/>
    </location>
</feature>
<comment type="subcellular location">
    <subcellularLocation>
        <location evidence="1">Cell membrane</location>
        <topology evidence="1">Multi-pass membrane protein</topology>
    </subcellularLocation>
</comment>
<organism evidence="15">
    <name type="scientific">freshwater metagenome</name>
    <dbReference type="NCBI Taxonomy" id="449393"/>
    <lineage>
        <taxon>unclassified sequences</taxon>
        <taxon>metagenomes</taxon>
        <taxon>ecological metagenomes</taxon>
    </lineage>
</organism>
<protein>
    <recommendedName>
        <fullName evidence="4">Undecaprenyl-diphosphatase</fullName>
        <ecNumber evidence="3">3.6.1.27</ecNumber>
    </recommendedName>
    <alternativeName>
        <fullName evidence="10">Undecaprenyl pyrophosphate phosphatase</fullName>
    </alternativeName>
</protein>
<dbReference type="Pfam" id="PF02673">
    <property type="entry name" value="BacA"/>
    <property type="match status" value="1"/>
</dbReference>
<keyword evidence="7" id="KW-0378">Hydrolase</keyword>
<feature type="transmembrane region" description="Helical" evidence="12">
    <location>
        <begin position="87"/>
        <end position="104"/>
    </location>
</feature>
<dbReference type="PANTHER" id="PTHR30622">
    <property type="entry name" value="UNDECAPRENYL-DIPHOSPHATASE"/>
    <property type="match status" value="1"/>
</dbReference>
<feature type="transmembrane region" description="Helical" evidence="12">
    <location>
        <begin position="216"/>
        <end position="239"/>
    </location>
</feature>
<dbReference type="EC" id="3.6.1.27" evidence="3"/>
<dbReference type="AlphaFoldDB" id="A0A6J7B8P4"/>
<evidence type="ECO:0000256" key="6">
    <source>
        <dbReference type="ARBA" id="ARBA00022692"/>
    </source>
</evidence>
<evidence type="ECO:0000256" key="1">
    <source>
        <dbReference type="ARBA" id="ARBA00004651"/>
    </source>
</evidence>
<feature type="transmembrane region" description="Helical" evidence="12">
    <location>
        <begin position="116"/>
        <end position="133"/>
    </location>
</feature>
<dbReference type="NCBIfam" id="TIGR00753">
    <property type="entry name" value="undec_PP_bacA"/>
    <property type="match status" value="1"/>
</dbReference>
<evidence type="ECO:0000256" key="12">
    <source>
        <dbReference type="SAM" id="Phobius"/>
    </source>
</evidence>
<evidence type="ECO:0000256" key="3">
    <source>
        <dbReference type="ARBA" id="ARBA00012374"/>
    </source>
</evidence>
<dbReference type="GO" id="GO:0050380">
    <property type="term" value="F:undecaprenyl-diphosphatase activity"/>
    <property type="evidence" value="ECO:0007669"/>
    <property type="project" value="UniProtKB-EC"/>
</dbReference>
<evidence type="ECO:0000256" key="5">
    <source>
        <dbReference type="ARBA" id="ARBA00022475"/>
    </source>
</evidence>
<dbReference type="EMBL" id="CAEZXB010000003">
    <property type="protein sequence ID" value="CAB4668288.1"/>
    <property type="molecule type" value="Genomic_DNA"/>
</dbReference>
<comment type="similarity">
    <text evidence="2">Belongs to the UppP family.</text>
</comment>
<name>A0A6J7B8P4_9ZZZZ</name>
<keyword evidence="8 12" id="KW-1133">Transmembrane helix</keyword>
<evidence type="ECO:0000313" key="16">
    <source>
        <dbReference type="EMBL" id="CAB5076840.1"/>
    </source>
</evidence>
<evidence type="ECO:0000256" key="11">
    <source>
        <dbReference type="ARBA" id="ARBA00047594"/>
    </source>
</evidence>
<evidence type="ECO:0000256" key="8">
    <source>
        <dbReference type="ARBA" id="ARBA00022989"/>
    </source>
</evidence>
<keyword evidence="5" id="KW-1003">Cell membrane</keyword>
<dbReference type="EMBL" id="CAFBRC010000077">
    <property type="protein sequence ID" value="CAB5076840.1"/>
    <property type="molecule type" value="Genomic_DNA"/>
</dbReference>
<evidence type="ECO:0000256" key="9">
    <source>
        <dbReference type="ARBA" id="ARBA00023136"/>
    </source>
</evidence>
<evidence type="ECO:0000256" key="10">
    <source>
        <dbReference type="ARBA" id="ARBA00032707"/>
    </source>
</evidence>
<evidence type="ECO:0000313" key="13">
    <source>
        <dbReference type="EMBL" id="CAB4668288.1"/>
    </source>
</evidence>
<evidence type="ECO:0000256" key="2">
    <source>
        <dbReference type="ARBA" id="ARBA00010621"/>
    </source>
</evidence>
<reference evidence="15" key="1">
    <citation type="submission" date="2020-05" db="EMBL/GenBank/DDBJ databases">
        <authorList>
            <person name="Chiriac C."/>
            <person name="Salcher M."/>
            <person name="Ghai R."/>
            <person name="Kavagutti S V."/>
        </authorList>
    </citation>
    <scope>NUCLEOTIDE SEQUENCE</scope>
</reference>
<dbReference type="NCBIfam" id="NF001392">
    <property type="entry name" value="PRK00281.2-1"/>
    <property type="match status" value="1"/>
</dbReference>
<keyword evidence="9 12" id="KW-0472">Membrane</keyword>
<dbReference type="GO" id="GO:0005886">
    <property type="term" value="C:plasma membrane"/>
    <property type="evidence" value="ECO:0007669"/>
    <property type="project" value="UniProtKB-SubCell"/>
</dbReference>
<accession>A0A6J7B8P4</accession>
<feature type="transmembrane region" description="Helical" evidence="12">
    <location>
        <begin position="186"/>
        <end position="204"/>
    </location>
</feature>
<dbReference type="EMBL" id="CAEZXN010000002">
    <property type="protein sequence ID" value="CAB4683956.1"/>
    <property type="molecule type" value="Genomic_DNA"/>
</dbReference>
<dbReference type="EMBL" id="CAFBAA010000007">
    <property type="protein sequence ID" value="CAB4841674.1"/>
    <property type="molecule type" value="Genomic_DNA"/>
</dbReference>
<dbReference type="InterPro" id="IPR003824">
    <property type="entry name" value="UppP"/>
</dbReference>
<feature type="transmembrane region" description="Helical" evidence="12">
    <location>
        <begin position="41"/>
        <end position="59"/>
    </location>
</feature>
<sequence>MSFLESIVLGVVQGLTEFLPISSNAHMRITAALFGWSDPGAAFSAVTQIGTEIAVLLYFRKDILQIIKAFLKGLTGRAHRKGNDWRLAIFIIIGSLPIAILGIALKDPIENQFRSLKIIAASLILFAVIIGLIDRRAKGSRELASLTLSDSIKFGLAQSLALIPGVSRSGGTIAAGLALGYSRVSAARYSFLLAIPAVLGSGGLELRKIGGADSPSWGPTFLATIIAFGVGYLVIAWLLKFLTTHTFRGFMIYRVLVGLAVLAALGTGAISG</sequence>
<evidence type="ECO:0000256" key="7">
    <source>
        <dbReference type="ARBA" id="ARBA00022801"/>
    </source>
</evidence>
<gene>
    <name evidence="13" type="ORF">UFOPK2342_00269</name>
    <name evidence="14" type="ORF">UFOPK2423_00137</name>
    <name evidence="15" type="ORF">UFOPK3266_00446</name>
    <name evidence="16" type="ORF">UFOPK4367_01100</name>
</gene>
<keyword evidence="6 12" id="KW-0812">Transmembrane</keyword>